<dbReference type="AlphaFoldDB" id="A0A318JSY6"/>
<evidence type="ECO:0000313" key="7">
    <source>
        <dbReference type="EMBL" id="PXX59636.1"/>
    </source>
</evidence>
<dbReference type="GO" id="GO:0005886">
    <property type="term" value="C:plasma membrane"/>
    <property type="evidence" value="ECO:0007669"/>
    <property type="project" value="UniProtKB-SubCell"/>
</dbReference>
<dbReference type="PANTHER" id="PTHR23513">
    <property type="entry name" value="INTEGRAL MEMBRANE EFFLUX PROTEIN-RELATED"/>
    <property type="match status" value="1"/>
</dbReference>
<feature type="transmembrane region" description="Helical" evidence="6">
    <location>
        <begin position="46"/>
        <end position="66"/>
    </location>
</feature>
<evidence type="ECO:0000256" key="1">
    <source>
        <dbReference type="ARBA" id="ARBA00004651"/>
    </source>
</evidence>
<keyword evidence="5 6" id="KW-0472">Membrane</keyword>
<dbReference type="EMBL" id="QJKF01000011">
    <property type="protein sequence ID" value="PXX59636.1"/>
    <property type="molecule type" value="Genomic_DNA"/>
</dbReference>
<feature type="transmembrane region" description="Helical" evidence="6">
    <location>
        <begin position="256"/>
        <end position="276"/>
    </location>
</feature>
<dbReference type="GO" id="GO:0022857">
    <property type="term" value="F:transmembrane transporter activity"/>
    <property type="evidence" value="ECO:0007669"/>
    <property type="project" value="InterPro"/>
</dbReference>
<dbReference type="CDD" id="cd06173">
    <property type="entry name" value="MFS_MefA_like"/>
    <property type="match status" value="1"/>
</dbReference>
<dbReference type="InterPro" id="IPR036259">
    <property type="entry name" value="MFS_trans_sf"/>
</dbReference>
<dbReference type="Pfam" id="PF07690">
    <property type="entry name" value="MFS_1"/>
    <property type="match status" value="1"/>
</dbReference>
<evidence type="ECO:0000256" key="3">
    <source>
        <dbReference type="ARBA" id="ARBA00022692"/>
    </source>
</evidence>
<protein>
    <submittedName>
        <fullName evidence="7">MFS transporter</fullName>
    </submittedName>
</protein>
<reference evidence="7 8" key="1">
    <citation type="submission" date="2018-05" db="EMBL/GenBank/DDBJ databases">
        <title>Genomic Encyclopedia of Type Strains, Phase IV (KMG-IV): sequencing the most valuable type-strain genomes for metagenomic binning, comparative biology and taxonomic classification.</title>
        <authorList>
            <person name="Goeker M."/>
        </authorList>
    </citation>
    <scope>NUCLEOTIDE SEQUENCE [LARGE SCALE GENOMIC DNA]</scope>
    <source>
        <strain evidence="7 8">DSM 44704</strain>
    </source>
</reference>
<name>A0A318JSY6_9NOCA</name>
<gene>
    <name evidence="7" type="ORF">DFR70_11118</name>
</gene>
<sequence>MERRRPLGRQFEALWAAYAVSALGTWLAFDAFALLAIQVLDAGPRAVSGLTAAGLAVAAAVALPVGPWVEFHRKRPVMIAMDLLRCAMLLSVPAAYAVGALTYAQLLAVVIVVGAADITFGAASGATLKAIVRKEDLLLANGRFESTNWTVSMLGPPLGGAAVGLFGPVVTVLANAVSFLLSAVGIRAMGRHEAPPARPDGHRPRLAELFEGWRHILTHPVLRPLFCHVLLANGLVMATMPLMAVRMLGQLGFAPWQYGLAFAAPCVGGLLGARLVRPLVARFGQHSIMLAAGVSRAPWLIGLAFVGPGTAGLALVIAVELGLITCSAVFSPVSATIRLQQIPTELVARTLTAWSIGTKLSIAGMTALWGLLAGFTGSQVALVVAGLLMLATPLALPRREHASAEPDFAYDTS</sequence>
<evidence type="ECO:0000256" key="4">
    <source>
        <dbReference type="ARBA" id="ARBA00022989"/>
    </source>
</evidence>
<dbReference type="InterPro" id="IPR011701">
    <property type="entry name" value="MFS"/>
</dbReference>
<feature type="transmembrane region" description="Helical" evidence="6">
    <location>
        <begin position="378"/>
        <end position="396"/>
    </location>
</feature>
<organism evidence="7 8">
    <name type="scientific">Nocardia tenerifensis</name>
    <dbReference type="NCBI Taxonomy" id="228006"/>
    <lineage>
        <taxon>Bacteria</taxon>
        <taxon>Bacillati</taxon>
        <taxon>Actinomycetota</taxon>
        <taxon>Actinomycetes</taxon>
        <taxon>Mycobacteriales</taxon>
        <taxon>Nocardiaceae</taxon>
        <taxon>Nocardia</taxon>
    </lineage>
</organism>
<dbReference type="OrthoDB" id="3811961at2"/>
<feature type="transmembrane region" description="Helical" evidence="6">
    <location>
        <begin position="158"/>
        <end position="181"/>
    </location>
</feature>
<feature type="transmembrane region" description="Helical" evidence="6">
    <location>
        <begin position="12"/>
        <end position="40"/>
    </location>
</feature>
<keyword evidence="3 6" id="KW-0812">Transmembrane</keyword>
<evidence type="ECO:0000256" key="6">
    <source>
        <dbReference type="SAM" id="Phobius"/>
    </source>
</evidence>
<evidence type="ECO:0000256" key="5">
    <source>
        <dbReference type="ARBA" id="ARBA00023136"/>
    </source>
</evidence>
<comment type="caution">
    <text evidence="7">The sequence shown here is derived from an EMBL/GenBank/DDBJ whole genome shotgun (WGS) entry which is preliminary data.</text>
</comment>
<comment type="subcellular location">
    <subcellularLocation>
        <location evidence="1">Cell membrane</location>
        <topology evidence="1">Multi-pass membrane protein</topology>
    </subcellularLocation>
</comment>
<evidence type="ECO:0000256" key="2">
    <source>
        <dbReference type="ARBA" id="ARBA00022475"/>
    </source>
</evidence>
<dbReference type="PANTHER" id="PTHR23513:SF6">
    <property type="entry name" value="MAJOR FACILITATOR SUPERFAMILY ASSOCIATED DOMAIN-CONTAINING PROTEIN"/>
    <property type="match status" value="1"/>
</dbReference>
<dbReference type="Proteomes" id="UP000247569">
    <property type="component" value="Unassembled WGS sequence"/>
</dbReference>
<dbReference type="SUPFAM" id="SSF103473">
    <property type="entry name" value="MFS general substrate transporter"/>
    <property type="match status" value="1"/>
</dbReference>
<proteinExistence type="predicted"/>
<keyword evidence="8" id="KW-1185">Reference proteome</keyword>
<dbReference type="Gene3D" id="1.20.1250.20">
    <property type="entry name" value="MFS general substrate transporter like domains"/>
    <property type="match status" value="1"/>
</dbReference>
<keyword evidence="4 6" id="KW-1133">Transmembrane helix</keyword>
<feature type="transmembrane region" description="Helical" evidence="6">
    <location>
        <begin position="225"/>
        <end position="244"/>
    </location>
</feature>
<evidence type="ECO:0000313" key="8">
    <source>
        <dbReference type="Proteomes" id="UP000247569"/>
    </source>
</evidence>
<dbReference type="RefSeq" id="WP_040741633.1">
    <property type="nucleotide sequence ID" value="NZ_QJKF01000011.1"/>
</dbReference>
<keyword evidence="2" id="KW-1003">Cell membrane</keyword>
<feature type="transmembrane region" description="Helical" evidence="6">
    <location>
        <begin position="87"/>
        <end position="116"/>
    </location>
</feature>
<accession>A0A318JSY6</accession>